<keyword evidence="2" id="KW-1185">Reference proteome</keyword>
<dbReference type="Gene3D" id="3.80.10.10">
    <property type="entry name" value="Ribonuclease Inhibitor"/>
    <property type="match status" value="2"/>
</dbReference>
<gene>
    <name evidence="1" type="ORF">F8M41_018175</name>
</gene>
<dbReference type="AlphaFoldDB" id="A0A8H4ALZ2"/>
<name>A0A8H4ALZ2_GIGMA</name>
<reference evidence="1 2" key="1">
    <citation type="journal article" date="2019" name="Environ. Microbiol.">
        <title>At the nexus of three kingdoms: the genome of the mycorrhizal fungus Gigaspora margarita provides insights into plant, endobacterial and fungal interactions.</title>
        <authorList>
            <person name="Venice F."/>
            <person name="Ghignone S."/>
            <person name="Salvioli di Fossalunga A."/>
            <person name="Amselem J."/>
            <person name="Novero M."/>
            <person name="Xianan X."/>
            <person name="Sedzielewska Toro K."/>
            <person name="Morin E."/>
            <person name="Lipzen A."/>
            <person name="Grigoriev I.V."/>
            <person name="Henrissat B."/>
            <person name="Martin F.M."/>
            <person name="Bonfante P."/>
        </authorList>
    </citation>
    <scope>NUCLEOTIDE SEQUENCE [LARGE SCALE GENOMIC DNA]</scope>
    <source>
        <strain evidence="1 2">BEG34</strain>
    </source>
</reference>
<dbReference type="Proteomes" id="UP000439903">
    <property type="component" value="Unassembled WGS sequence"/>
</dbReference>
<dbReference type="OrthoDB" id="2372104at2759"/>
<dbReference type="EMBL" id="WTPW01000433">
    <property type="protein sequence ID" value="KAF0511811.1"/>
    <property type="molecule type" value="Genomic_DNA"/>
</dbReference>
<evidence type="ECO:0008006" key="3">
    <source>
        <dbReference type="Google" id="ProtNLM"/>
    </source>
</evidence>
<comment type="caution">
    <text evidence="1">The sequence shown here is derived from an EMBL/GenBank/DDBJ whole genome shotgun (WGS) entry which is preliminary data.</text>
</comment>
<proteinExistence type="predicted"/>
<evidence type="ECO:0000313" key="2">
    <source>
        <dbReference type="Proteomes" id="UP000439903"/>
    </source>
</evidence>
<dbReference type="InterPro" id="IPR032675">
    <property type="entry name" value="LRR_dom_sf"/>
</dbReference>
<protein>
    <recommendedName>
        <fullName evidence="3">RNI-like protein</fullName>
    </recommendedName>
</protein>
<accession>A0A8H4ALZ2</accession>
<dbReference type="SUPFAM" id="SSF52047">
    <property type="entry name" value="RNI-like"/>
    <property type="match status" value="1"/>
</dbReference>
<organism evidence="1 2">
    <name type="scientific">Gigaspora margarita</name>
    <dbReference type="NCBI Taxonomy" id="4874"/>
    <lineage>
        <taxon>Eukaryota</taxon>
        <taxon>Fungi</taxon>
        <taxon>Fungi incertae sedis</taxon>
        <taxon>Mucoromycota</taxon>
        <taxon>Glomeromycotina</taxon>
        <taxon>Glomeromycetes</taxon>
        <taxon>Diversisporales</taxon>
        <taxon>Gigasporaceae</taxon>
        <taxon>Gigaspora</taxon>
    </lineage>
</organism>
<evidence type="ECO:0000313" key="1">
    <source>
        <dbReference type="EMBL" id="KAF0511811.1"/>
    </source>
</evidence>
<sequence>MDIQLTDSKPHISSIYRIINLLFKLFVESGATLHKLDLYFSDYEINPEIFYSLGRNEQFFSQLQDLSLGLISDLNTENVTALLKILTKNATKINTLKFDEFYSDYEPQLLHALICIIKSQEQLKHFSLIGGEVYPTEFHGIISALESQKNTLKEVLIAFCAFSTEFKVLTNCKNLEIFRIKYCDNLKILETSLNALEVSNNSIDASSIVQIFQKSGTLLQRLSLVSEYERIREEPLLLETLKSFCPNITYLSIGNVGFSTQYLELISNLQKLQFLTFCSAEILKDDPEMVAQFAKLLPLTLQYLNLSYSCMEPYIDILLNNCYAPLKYLLIECIDDERKAKALTEFCVRKKTLNYVGICVDLDDNIKKKVEEYVTLMPYGRIVVNC</sequence>